<keyword evidence="4" id="KW-0804">Transcription</keyword>
<feature type="compositionally biased region" description="Polar residues" evidence="6">
    <location>
        <begin position="30"/>
        <end position="39"/>
    </location>
</feature>
<evidence type="ECO:0000256" key="3">
    <source>
        <dbReference type="ARBA" id="ARBA00023125"/>
    </source>
</evidence>
<evidence type="ECO:0000256" key="2">
    <source>
        <dbReference type="ARBA" id="ARBA00023015"/>
    </source>
</evidence>
<dbReference type="SUPFAM" id="SSF118290">
    <property type="entry name" value="WRKY DNA-binding domain"/>
    <property type="match status" value="1"/>
</dbReference>
<evidence type="ECO:0000256" key="5">
    <source>
        <dbReference type="ARBA" id="ARBA00023242"/>
    </source>
</evidence>
<dbReference type="GO" id="GO:0003700">
    <property type="term" value="F:DNA-binding transcription factor activity"/>
    <property type="evidence" value="ECO:0007669"/>
    <property type="project" value="InterPro"/>
</dbReference>
<dbReference type="FunFam" id="2.20.25.80:FF:000004">
    <property type="entry name" value="WRKY transcription factor 65"/>
    <property type="match status" value="1"/>
</dbReference>
<evidence type="ECO:0000256" key="1">
    <source>
        <dbReference type="ARBA" id="ARBA00004123"/>
    </source>
</evidence>
<keyword evidence="5" id="KW-0539">Nucleus</keyword>
<proteinExistence type="predicted"/>
<evidence type="ECO:0000256" key="6">
    <source>
        <dbReference type="SAM" id="MobiDB-lite"/>
    </source>
</evidence>
<dbReference type="Proteomes" id="UP001346149">
    <property type="component" value="Unassembled WGS sequence"/>
</dbReference>
<dbReference type="Gene3D" id="2.20.25.80">
    <property type="entry name" value="WRKY domain"/>
    <property type="match status" value="1"/>
</dbReference>
<reference evidence="8 9" key="1">
    <citation type="journal article" date="2023" name="Hortic Res">
        <title>Pangenome of water caltrop reveals structural variations and asymmetric subgenome divergence after allopolyploidization.</title>
        <authorList>
            <person name="Zhang X."/>
            <person name="Chen Y."/>
            <person name="Wang L."/>
            <person name="Yuan Y."/>
            <person name="Fang M."/>
            <person name="Shi L."/>
            <person name="Lu R."/>
            <person name="Comes H.P."/>
            <person name="Ma Y."/>
            <person name="Chen Y."/>
            <person name="Huang G."/>
            <person name="Zhou Y."/>
            <person name="Zheng Z."/>
            <person name="Qiu Y."/>
        </authorList>
    </citation>
    <scope>NUCLEOTIDE SEQUENCE [LARGE SCALE GENOMIC DNA]</scope>
    <source>
        <strain evidence="8">F231</strain>
    </source>
</reference>
<dbReference type="Pfam" id="PF03106">
    <property type="entry name" value="WRKY"/>
    <property type="match status" value="1"/>
</dbReference>
<feature type="compositionally biased region" description="Basic and acidic residues" evidence="6">
    <location>
        <begin position="69"/>
        <end position="78"/>
    </location>
</feature>
<keyword evidence="2" id="KW-0805">Transcription regulation</keyword>
<keyword evidence="3" id="KW-0238">DNA-binding</keyword>
<feature type="domain" description="WRKY" evidence="7">
    <location>
        <begin position="85"/>
        <end position="144"/>
    </location>
</feature>
<keyword evidence="9" id="KW-1185">Reference proteome</keyword>
<sequence length="293" mass="32569">MEGRYRRGNPFGADGEDSGVFRTAKAENNLAESPPSSGPFTDMVKSPSTTSSPKRRRSIQKKVISIPIKEPEGSRLKGEGAPPADSWAWRKYGQKPIKGSPYPRGYYRCSSSKGCPARKQVERNRDDPQMLVVTYSCEHNHPWPVPRNSHHHHHHQNNAAATAEDDAASKSEMEISTPDPEPEREPEPEPEPEAEAPEPEPEGNLATSIKIESSLMPAEDEFGWFAGMDTTTSSLLENPLFDSRTTVGADTDMALFFPMREEEDDSLYGDLGELPECSMVFRHRNVGTQVQIC</sequence>
<dbReference type="InterPro" id="IPR003657">
    <property type="entry name" value="WRKY_dom"/>
</dbReference>
<dbReference type="PANTHER" id="PTHR32096">
    <property type="entry name" value="WRKY TRANSCRIPTION FACTOR 30-RELATED-RELATED"/>
    <property type="match status" value="1"/>
</dbReference>
<feature type="region of interest" description="Disordered" evidence="6">
    <location>
        <begin position="1"/>
        <end position="127"/>
    </location>
</feature>
<feature type="compositionally biased region" description="Acidic residues" evidence="6">
    <location>
        <begin position="188"/>
        <end position="201"/>
    </location>
</feature>
<comment type="caution">
    <text evidence="8">The sequence shown here is derived from an EMBL/GenBank/DDBJ whole genome shotgun (WGS) entry which is preliminary data.</text>
</comment>
<feature type="region of interest" description="Disordered" evidence="6">
    <location>
        <begin position="143"/>
        <end position="204"/>
    </location>
</feature>
<dbReference type="PROSITE" id="PS50811">
    <property type="entry name" value="WRKY"/>
    <property type="match status" value="1"/>
</dbReference>
<evidence type="ECO:0000256" key="4">
    <source>
        <dbReference type="ARBA" id="ARBA00023163"/>
    </source>
</evidence>
<gene>
    <name evidence="8" type="ORF">SAY86_010571</name>
</gene>
<evidence type="ECO:0000313" key="8">
    <source>
        <dbReference type="EMBL" id="KAK4786738.1"/>
    </source>
</evidence>
<name>A0AAN7R5L6_TRANT</name>
<comment type="subcellular location">
    <subcellularLocation>
        <location evidence="1">Nucleus</location>
    </subcellularLocation>
</comment>
<dbReference type="GO" id="GO:0005634">
    <property type="term" value="C:nucleus"/>
    <property type="evidence" value="ECO:0007669"/>
    <property type="project" value="UniProtKB-SubCell"/>
</dbReference>
<protein>
    <recommendedName>
        <fullName evidence="7">WRKY domain-containing protein</fullName>
    </recommendedName>
</protein>
<dbReference type="GO" id="GO:0000976">
    <property type="term" value="F:transcription cis-regulatory region binding"/>
    <property type="evidence" value="ECO:0007669"/>
    <property type="project" value="TreeGrafter"/>
</dbReference>
<evidence type="ECO:0000259" key="7">
    <source>
        <dbReference type="PROSITE" id="PS50811"/>
    </source>
</evidence>
<dbReference type="AlphaFoldDB" id="A0AAN7R5L6"/>
<dbReference type="InterPro" id="IPR044810">
    <property type="entry name" value="WRKY_plant"/>
</dbReference>
<accession>A0AAN7R5L6</accession>
<dbReference type="InterPro" id="IPR036576">
    <property type="entry name" value="WRKY_dom_sf"/>
</dbReference>
<evidence type="ECO:0000313" key="9">
    <source>
        <dbReference type="Proteomes" id="UP001346149"/>
    </source>
</evidence>
<dbReference type="EMBL" id="JAXQNO010000012">
    <property type="protein sequence ID" value="KAK4786738.1"/>
    <property type="molecule type" value="Genomic_DNA"/>
</dbReference>
<dbReference type="PANTHER" id="PTHR32096:SF137">
    <property type="entry name" value="WRKY TRANSCRIPTION FACTOR 65 ISOFORM X1-RELATED"/>
    <property type="match status" value="1"/>
</dbReference>
<dbReference type="SMART" id="SM00774">
    <property type="entry name" value="WRKY"/>
    <property type="match status" value="1"/>
</dbReference>
<organism evidence="8 9">
    <name type="scientific">Trapa natans</name>
    <name type="common">Water chestnut</name>
    <dbReference type="NCBI Taxonomy" id="22666"/>
    <lineage>
        <taxon>Eukaryota</taxon>
        <taxon>Viridiplantae</taxon>
        <taxon>Streptophyta</taxon>
        <taxon>Embryophyta</taxon>
        <taxon>Tracheophyta</taxon>
        <taxon>Spermatophyta</taxon>
        <taxon>Magnoliopsida</taxon>
        <taxon>eudicotyledons</taxon>
        <taxon>Gunneridae</taxon>
        <taxon>Pentapetalae</taxon>
        <taxon>rosids</taxon>
        <taxon>malvids</taxon>
        <taxon>Myrtales</taxon>
        <taxon>Lythraceae</taxon>
        <taxon>Trapa</taxon>
    </lineage>
</organism>